<reference evidence="1" key="1">
    <citation type="submission" date="2022-04" db="EMBL/GenBank/DDBJ databases">
        <title>Genome of the entomopathogenic fungus Entomophthora muscae.</title>
        <authorList>
            <person name="Elya C."/>
            <person name="Lovett B.R."/>
            <person name="Lee E."/>
            <person name="Macias A.M."/>
            <person name="Hajek A.E."/>
            <person name="De Bivort B.L."/>
            <person name="Kasson M.T."/>
            <person name="De Fine Licht H.H."/>
            <person name="Stajich J.E."/>
        </authorList>
    </citation>
    <scope>NUCLEOTIDE SEQUENCE</scope>
    <source>
        <strain evidence="1">Berkeley</strain>
    </source>
</reference>
<comment type="caution">
    <text evidence="1">The sequence shown here is derived from an EMBL/GenBank/DDBJ whole genome shotgun (WGS) entry which is preliminary data.</text>
</comment>
<name>A0ACC2TF49_9FUNG</name>
<keyword evidence="2" id="KW-1185">Reference proteome</keyword>
<organism evidence="1 2">
    <name type="scientific">Entomophthora muscae</name>
    <dbReference type="NCBI Taxonomy" id="34485"/>
    <lineage>
        <taxon>Eukaryota</taxon>
        <taxon>Fungi</taxon>
        <taxon>Fungi incertae sedis</taxon>
        <taxon>Zoopagomycota</taxon>
        <taxon>Entomophthoromycotina</taxon>
        <taxon>Entomophthoromycetes</taxon>
        <taxon>Entomophthorales</taxon>
        <taxon>Entomophthoraceae</taxon>
        <taxon>Entomophthora</taxon>
    </lineage>
</organism>
<gene>
    <name evidence="1" type="ORF">DSO57_1019093</name>
</gene>
<evidence type="ECO:0000313" key="1">
    <source>
        <dbReference type="EMBL" id="KAJ9073201.1"/>
    </source>
</evidence>
<dbReference type="EMBL" id="QTSX02002925">
    <property type="protein sequence ID" value="KAJ9073201.1"/>
    <property type="molecule type" value="Genomic_DNA"/>
</dbReference>
<dbReference type="Proteomes" id="UP001165960">
    <property type="component" value="Unassembled WGS sequence"/>
</dbReference>
<sequence>MTRVDGSQPDCKLGQTLDCQRYLAPTRRERNLPTFQVSRLEATQVPQSGLEPTNLLSCRPELLNCSKTHQTLKDDSPNGHQIAINCVPPKTQTYDEVVTCLKEVATKTTASAVNDHQQLPVFRPEWAIQFDCLDDVVNSSSGTKHHHLCSPEQAQLGSTARKTRRQGPNPASELSPDLKSVKSKEAKPPVIRTRRLSDLPSYVWSSRPSGNRPLQIPTCQPSSGTIPPPGAPFGPVHFTRYPPNPAYLEYNLETILIADPLARTRGTKYIGHKGKWYKRPPRLFKDKYNYLSAYFVPMTPPLTPQPNRPMEPPTAAETMSTQLFGVLYITLTGIVDSMVPNSGPWSFLGQSVSYIIKLAPIPWCALPTGPSVPCHKSTNASTYARIPERFDKSCKKGFSLKLILNHHNQSPTRYQMERIAKQTMCYNSTYQPKMGPLAKDPHIQTRTGPIMPVMAVFPL</sequence>
<protein>
    <submittedName>
        <fullName evidence="1">Uncharacterized protein</fullName>
    </submittedName>
</protein>
<accession>A0ACC2TF49</accession>
<evidence type="ECO:0000313" key="2">
    <source>
        <dbReference type="Proteomes" id="UP001165960"/>
    </source>
</evidence>
<proteinExistence type="predicted"/>